<keyword evidence="8 12" id="KW-0560">Oxidoreductase</keyword>
<accession>A0A1W1C832</accession>
<dbReference type="InterPro" id="IPR001295">
    <property type="entry name" value="Dihydroorotate_DH_CS"/>
</dbReference>
<evidence type="ECO:0000256" key="10">
    <source>
        <dbReference type="ARBA" id="ARBA00048639"/>
    </source>
</evidence>
<dbReference type="UniPathway" id="UPA00070">
    <property type="reaction ID" value="UER00946"/>
</dbReference>
<dbReference type="AlphaFoldDB" id="A0A1W1C832"/>
<evidence type="ECO:0000256" key="9">
    <source>
        <dbReference type="ARBA" id="ARBA00023136"/>
    </source>
</evidence>
<protein>
    <recommendedName>
        <fullName evidence="5">dihydroorotate dehydrogenase (quinone)</fullName>
        <ecNumber evidence="5">1.3.5.2</ecNumber>
    </recommendedName>
</protein>
<evidence type="ECO:0000256" key="8">
    <source>
        <dbReference type="ARBA" id="ARBA00023002"/>
    </source>
</evidence>
<feature type="domain" description="Dihydroorotate dehydrogenase catalytic" evidence="11">
    <location>
        <begin position="58"/>
        <end position="344"/>
    </location>
</feature>
<keyword evidence="7" id="KW-0288">FMN</keyword>
<evidence type="ECO:0000256" key="4">
    <source>
        <dbReference type="ARBA" id="ARBA00005359"/>
    </source>
</evidence>
<keyword evidence="9" id="KW-0472">Membrane</keyword>
<evidence type="ECO:0000256" key="3">
    <source>
        <dbReference type="ARBA" id="ARBA00005161"/>
    </source>
</evidence>
<dbReference type="GO" id="GO:0005737">
    <property type="term" value="C:cytoplasm"/>
    <property type="evidence" value="ECO:0007669"/>
    <property type="project" value="InterPro"/>
</dbReference>
<evidence type="ECO:0000313" key="12">
    <source>
        <dbReference type="EMBL" id="SFV61919.1"/>
    </source>
</evidence>
<comment type="pathway">
    <text evidence="3">Pyrimidine metabolism; UMP biosynthesis via de novo pathway; orotate from (S)-dihydroorotate (quinone route): step 1/1.</text>
</comment>
<dbReference type="GO" id="GO:0005886">
    <property type="term" value="C:plasma membrane"/>
    <property type="evidence" value="ECO:0007669"/>
    <property type="project" value="TreeGrafter"/>
</dbReference>
<dbReference type="PROSITE" id="PS00911">
    <property type="entry name" value="DHODEHASE_1"/>
    <property type="match status" value="1"/>
</dbReference>
<dbReference type="InterPro" id="IPR013785">
    <property type="entry name" value="Aldolase_TIM"/>
</dbReference>
<dbReference type="HAMAP" id="MF_00225">
    <property type="entry name" value="DHO_dh_type2"/>
    <property type="match status" value="1"/>
</dbReference>
<dbReference type="GO" id="GO:0044205">
    <property type="term" value="P:'de novo' UMP biosynthetic process"/>
    <property type="evidence" value="ECO:0007669"/>
    <property type="project" value="UniProtKB-UniPathway"/>
</dbReference>
<evidence type="ECO:0000256" key="6">
    <source>
        <dbReference type="ARBA" id="ARBA00022630"/>
    </source>
</evidence>
<dbReference type="NCBIfam" id="NF003649">
    <property type="entry name" value="PRK05286.2-2"/>
    <property type="match status" value="1"/>
</dbReference>
<comment type="subcellular location">
    <subcellularLocation>
        <location evidence="2">Membrane</location>
    </subcellularLocation>
</comment>
<dbReference type="EMBL" id="FPHI01000022">
    <property type="protein sequence ID" value="SFV61919.1"/>
    <property type="molecule type" value="Genomic_DNA"/>
</dbReference>
<dbReference type="NCBIfam" id="NF003645">
    <property type="entry name" value="PRK05286.1-2"/>
    <property type="match status" value="1"/>
</dbReference>
<dbReference type="PANTHER" id="PTHR48109">
    <property type="entry name" value="DIHYDROOROTATE DEHYDROGENASE (QUINONE), MITOCHONDRIAL-RELATED"/>
    <property type="match status" value="1"/>
</dbReference>
<proteinExistence type="inferred from homology"/>
<dbReference type="PANTHER" id="PTHR48109:SF4">
    <property type="entry name" value="DIHYDROOROTATE DEHYDROGENASE (QUINONE), MITOCHONDRIAL"/>
    <property type="match status" value="1"/>
</dbReference>
<dbReference type="Pfam" id="PF01180">
    <property type="entry name" value="DHO_dh"/>
    <property type="match status" value="1"/>
</dbReference>
<dbReference type="InterPro" id="IPR005719">
    <property type="entry name" value="Dihydroorotate_DH_2"/>
</dbReference>
<comment type="catalytic activity">
    <reaction evidence="10">
        <text>(S)-dihydroorotate + a quinone = orotate + a quinol</text>
        <dbReference type="Rhea" id="RHEA:30187"/>
        <dbReference type="ChEBI" id="CHEBI:24646"/>
        <dbReference type="ChEBI" id="CHEBI:30839"/>
        <dbReference type="ChEBI" id="CHEBI:30864"/>
        <dbReference type="ChEBI" id="CHEBI:132124"/>
        <dbReference type="EC" id="1.3.5.2"/>
    </reaction>
</comment>
<dbReference type="CDD" id="cd04738">
    <property type="entry name" value="DHOD_2_like"/>
    <property type="match status" value="1"/>
</dbReference>
<evidence type="ECO:0000256" key="1">
    <source>
        <dbReference type="ARBA" id="ARBA00001917"/>
    </source>
</evidence>
<name>A0A1W1C832_9ZZZZ</name>
<evidence type="ECO:0000256" key="2">
    <source>
        <dbReference type="ARBA" id="ARBA00004370"/>
    </source>
</evidence>
<comment type="similarity">
    <text evidence="4">Belongs to the dihydroorotate dehydrogenase family. Type 2 subfamily.</text>
</comment>
<sequence length="361" mass="39917">MSLSVQNIFSYQTLKKFLFKLDPETAHTLAGTGLRFAKYCPPLKRFLTKHYFVTDPSLEQHIFGRTFKNPVGLGAGFDKNGQYISAMPTLGLGFTEVGTVTPKPQDGNPKPRLFRLIDEESIQNAMGFNNKGSYYMLQQLKKPLFFDYPVGINIGKNKVTPENEALNDYELLFKAFKNYGDYIVINISSPNTPGLRDLQNESFINAIFAMAKKITSQPILLKIAPDMTPQDAIALCKTAVEAGAAGIIATNTTIDYSLTDSPYKQDFGGISGALLTEKSYQLFRAIGKELYGKTLLVSVGGIDSAEEAYRRIKAGASLVQVYSMLVYRGPALIKEINEGIIQLLKKDGYTHISEAIGADWK</sequence>
<dbReference type="Gene3D" id="3.20.20.70">
    <property type="entry name" value="Aldolase class I"/>
    <property type="match status" value="1"/>
</dbReference>
<gene>
    <name evidence="12" type="ORF">MNB_SV-3-1110</name>
</gene>
<dbReference type="EC" id="1.3.5.2" evidence="5"/>
<dbReference type="GO" id="GO:0006207">
    <property type="term" value="P:'de novo' pyrimidine nucleobase biosynthetic process"/>
    <property type="evidence" value="ECO:0007669"/>
    <property type="project" value="InterPro"/>
</dbReference>
<comment type="cofactor">
    <cofactor evidence="1">
        <name>FMN</name>
        <dbReference type="ChEBI" id="CHEBI:58210"/>
    </cofactor>
</comment>
<evidence type="ECO:0000256" key="5">
    <source>
        <dbReference type="ARBA" id="ARBA00012791"/>
    </source>
</evidence>
<dbReference type="InterPro" id="IPR005720">
    <property type="entry name" value="Dihydroorotate_DH_cat"/>
</dbReference>
<dbReference type="NCBIfam" id="NF003652">
    <property type="entry name" value="PRK05286.2-5"/>
    <property type="match status" value="1"/>
</dbReference>
<dbReference type="InterPro" id="IPR050074">
    <property type="entry name" value="DHO_dehydrogenase"/>
</dbReference>
<organism evidence="12">
    <name type="scientific">hydrothermal vent metagenome</name>
    <dbReference type="NCBI Taxonomy" id="652676"/>
    <lineage>
        <taxon>unclassified sequences</taxon>
        <taxon>metagenomes</taxon>
        <taxon>ecological metagenomes</taxon>
    </lineage>
</organism>
<evidence type="ECO:0000259" key="11">
    <source>
        <dbReference type="Pfam" id="PF01180"/>
    </source>
</evidence>
<reference evidence="12" key="1">
    <citation type="submission" date="2016-10" db="EMBL/GenBank/DDBJ databases">
        <authorList>
            <person name="de Groot N.N."/>
        </authorList>
    </citation>
    <scope>NUCLEOTIDE SEQUENCE</scope>
</reference>
<dbReference type="NCBIfam" id="TIGR01036">
    <property type="entry name" value="pyrD_sub2"/>
    <property type="match status" value="1"/>
</dbReference>
<dbReference type="SUPFAM" id="SSF51395">
    <property type="entry name" value="FMN-linked oxidoreductases"/>
    <property type="match status" value="1"/>
</dbReference>
<evidence type="ECO:0000256" key="7">
    <source>
        <dbReference type="ARBA" id="ARBA00022643"/>
    </source>
</evidence>
<dbReference type="PROSITE" id="PS00912">
    <property type="entry name" value="DHODEHASE_2"/>
    <property type="match status" value="1"/>
</dbReference>
<dbReference type="GO" id="GO:0106430">
    <property type="term" value="F:dihydroorotate dehydrogenase (quinone) activity"/>
    <property type="evidence" value="ECO:0007669"/>
    <property type="project" value="UniProtKB-EC"/>
</dbReference>
<keyword evidence="6" id="KW-0285">Flavoprotein</keyword>